<dbReference type="GO" id="GO:0003677">
    <property type="term" value="F:DNA binding"/>
    <property type="evidence" value="ECO:0007669"/>
    <property type="project" value="UniProtKB-UniRule"/>
</dbReference>
<dbReference type="AlphaFoldDB" id="A0A8E2IB70"/>
<feature type="domain" description="HTH tetR-type" evidence="4">
    <location>
        <begin position="9"/>
        <end position="69"/>
    </location>
</feature>
<dbReference type="Pfam" id="PF00440">
    <property type="entry name" value="TetR_N"/>
    <property type="match status" value="1"/>
</dbReference>
<gene>
    <name evidence="5" type="ORF">BWZ43_01325</name>
</gene>
<dbReference type="RefSeq" id="WP_169846861.1">
    <property type="nucleotide sequence ID" value="NZ_JARSIU010000022.1"/>
</dbReference>
<dbReference type="PRINTS" id="PR00455">
    <property type="entry name" value="HTHTETR"/>
</dbReference>
<comment type="caution">
    <text evidence="5">The sequence shown here is derived from an EMBL/GenBank/DDBJ whole genome shotgun (WGS) entry which is preliminary data.</text>
</comment>
<organism evidence="5 6">
    <name type="scientific">Heyndrickxia oleronia</name>
    <dbReference type="NCBI Taxonomy" id="38875"/>
    <lineage>
        <taxon>Bacteria</taxon>
        <taxon>Bacillati</taxon>
        <taxon>Bacillota</taxon>
        <taxon>Bacilli</taxon>
        <taxon>Bacillales</taxon>
        <taxon>Bacillaceae</taxon>
        <taxon>Heyndrickxia</taxon>
    </lineage>
</organism>
<proteinExistence type="predicted"/>
<name>A0A8E2IB70_9BACI</name>
<dbReference type="Proteomes" id="UP000189761">
    <property type="component" value="Unassembled WGS sequence"/>
</dbReference>
<evidence type="ECO:0000256" key="3">
    <source>
        <dbReference type="PROSITE-ProRule" id="PRU00335"/>
    </source>
</evidence>
<dbReference type="InterPro" id="IPR009057">
    <property type="entry name" value="Homeodomain-like_sf"/>
</dbReference>
<evidence type="ECO:0000259" key="4">
    <source>
        <dbReference type="PROSITE" id="PS50977"/>
    </source>
</evidence>
<dbReference type="Gene3D" id="1.10.357.10">
    <property type="entry name" value="Tetracycline Repressor, domain 2"/>
    <property type="match status" value="1"/>
</dbReference>
<sequence length="196" mass="22621">MDGYQRRTEKKKENIRNAAFELFKVYGVEKVSIAEIAKKANVSPVTIYNYFGNKDELFKEVLSEYMNNELDQYMELLHSDLPFPKKLEKMVFNKTEAAKTLSSDFLKGITDPSLQEVIEDFANNKAIPLMMEMIEQGKAEGYVNPYLSTNAILIYIHTFSEMTQRPELFSNTHMNELLDLSNLFFYGLLGQPVKDS</sequence>
<dbReference type="PANTHER" id="PTHR43479">
    <property type="entry name" value="ACREF/ENVCD OPERON REPRESSOR-RELATED"/>
    <property type="match status" value="1"/>
</dbReference>
<keyword evidence="6" id="KW-1185">Reference proteome</keyword>
<dbReference type="EMBL" id="MTLA01000013">
    <property type="protein sequence ID" value="OOP70121.1"/>
    <property type="molecule type" value="Genomic_DNA"/>
</dbReference>
<keyword evidence="2 3" id="KW-0238">DNA-binding</keyword>
<keyword evidence="1" id="KW-0678">Repressor</keyword>
<dbReference type="InterPro" id="IPR001647">
    <property type="entry name" value="HTH_TetR"/>
</dbReference>
<protein>
    <recommendedName>
        <fullName evidence="4">HTH tetR-type domain-containing protein</fullName>
    </recommendedName>
</protein>
<evidence type="ECO:0000313" key="5">
    <source>
        <dbReference type="EMBL" id="OOP70121.1"/>
    </source>
</evidence>
<dbReference type="InterPro" id="IPR050624">
    <property type="entry name" value="HTH-type_Tx_Regulator"/>
</dbReference>
<dbReference type="PANTHER" id="PTHR43479:SF21">
    <property type="entry name" value="TRANSCRIPTIONAL REGULATOR, TETR FAMILY"/>
    <property type="match status" value="1"/>
</dbReference>
<dbReference type="SUPFAM" id="SSF46689">
    <property type="entry name" value="Homeodomain-like"/>
    <property type="match status" value="1"/>
</dbReference>
<evidence type="ECO:0000256" key="1">
    <source>
        <dbReference type="ARBA" id="ARBA00022491"/>
    </source>
</evidence>
<evidence type="ECO:0000313" key="6">
    <source>
        <dbReference type="Proteomes" id="UP000189761"/>
    </source>
</evidence>
<evidence type="ECO:0000256" key="2">
    <source>
        <dbReference type="ARBA" id="ARBA00023125"/>
    </source>
</evidence>
<accession>A0A8E2IB70</accession>
<dbReference type="PROSITE" id="PS50977">
    <property type="entry name" value="HTH_TETR_2"/>
    <property type="match status" value="1"/>
</dbReference>
<reference evidence="5 6" key="1">
    <citation type="submission" date="2017-01" db="EMBL/GenBank/DDBJ databases">
        <title>Draft genome sequence of Bacillus oleronius.</title>
        <authorList>
            <person name="Allam M."/>
        </authorList>
    </citation>
    <scope>NUCLEOTIDE SEQUENCE [LARGE SCALE GENOMIC DNA]</scope>
    <source>
        <strain evidence="5 6">DSM 9356</strain>
    </source>
</reference>
<feature type="DNA-binding region" description="H-T-H motif" evidence="3">
    <location>
        <begin position="32"/>
        <end position="51"/>
    </location>
</feature>